<sequence length="516" mass="55750">MRPSAASREAPGFVSTDTATVELPQVGIGSRVHIKYEMRVSKPLPMGINLAEYAELFVPMAIDVSIDVPPSVPLKVGQQGGVAITDTTQNGLRHITAHAEVRGVSYDDEEPHMVSPAQLRPTFFASTFPSYEAIGAWYRDRSAGKAAVTPEIAALAHRIVGGATGRDAARLIYDWVAGNVRYLAVYLGATDDWVPHDAATVLKNGYGDCKDHVVLMQALLAAVGVRSAPALVDWDNRFVPLPIATPDNFNHTIIYLPDFDLFANPTSEYTPFGALDADLSGKLVVVAGDPVAVRQTPAAVPSDNRFAYTAEMSLGADGSLVGTSEATMSRNVEIAERSEFGERDSLDVMMRAELGSTREGGFGHLSITDPRDLDRPFTIRTRWQSPRAVPRDATAFTLPVGPSFAPIGNLWGYLTPNGTRRFPLDLGARDLVSDLAIRLPPGKSLTALPPAVSVTNPVGRYEAHYRLDDPTLIVHRELVFARQVVEPAHFADVEALIYAVLDDQRAILTTTSTAGQ</sequence>
<comment type="caution">
    <text evidence="2">The sequence shown here is derived from an EMBL/GenBank/DDBJ whole genome shotgun (WGS) entry which is preliminary data.</text>
</comment>
<dbReference type="Gene3D" id="2.60.40.3140">
    <property type="match status" value="1"/>
</dbReference>
<dbReference type="InterPro" id="IPR002931">
    <property type="entry name" value="Transglutaminase-like"/>
</dbReference>
<dbReference type="SUPFAM" id="SSF54001">
    <property type="entry name" value="Cysteine proteinases"/>
    <property type="match status" value="1"/>
</dbReference>
<dbReference type="Gene3D" id="2.60.120.1130">
    <property type="match status" value="1"/>
</dbReference>
<organism evidence="2 3">
    <name type="scientific">Segnochrobactrum spirostomi</name>
    <dbReference type="NCBI Taxonomy" id="2608987"/>
    <lineage>
        <taxon>Bacteria</taxon>
        <taxon>Pseudomonadati</taxon>
        <taxon>Pseudomonadota</taxon>
        <taxon>Alphaproteobacteria</taxon>
        <taxon>Hyphomicrobiales</taxon>
        <taxon>Segnochrobactraceae</taxon>
        <taxon>Segnochrobactrum</taxon>
    </lineage>
</organism>
<dbReference type="Proteomes" id="UP000332515">
    <property type="component" value="Unassembled WGS sequence"/>
</dbReference>
<protein>
    <recommendedName>
        <fullName evidence="1">Transglutaminase-like domain-containing protein</fullName>
    </recommendedName>
</protein>
<proteinExistence type="predicted"/>
<reference evidence="2 3" key="1">
    <citation type="submission" date="2019-09" db="EMBL/GenBank/DDBJ databases">
        <title>Segnochrobactrum spirostomi gen. nov., sp. nov., isolated from the ciliate Spirostomum cf. yagiui and description of a novel family, Segnochrobactraceae fam. nov. within the order Rhizobiales of the class Alphaproteobacteria.</title>
        <authorList>
            <person name="Akter S."/>
            <person name="Shazib S.U.A."/>
            <person name="Shin M.K."/>
        </authorList>
    </citation>
    <scope>NUCLEOTIDE SEQUENCE [LARGE SCALE GENOMIC DNA]</scope>
    <source>
        <strain evidence="2 3">Sp-1</strain>
    </source>
</reference>
<evidence type="ECO:0000313" key="2">
    <source>
        <dbReference type="EMBL" id="MQT13127.1"/>
    </source>
</evidence>
<dbReference type="EMBL" id="VWNA01000001">
    <property type="protein sequence ID" value="MQT13127.1"/>
    <property type="molecule type" value="Genomic_DNA"/>
</dbReference>
<gene>
    <name evidence="2" type="ORF">F0357_10835</name>
</gene>
<name>A0A6A7Y420_9HYPH</name>
<keyword evidence="3" id="KW-1185">Reference proteome</keyword>
<dbReference type="Pfam" id="PF01841">
    <property type="entry name" value="Transglut_core"/>
    <property type="match status" value="1"/>
</dbReference>
<evidence type="ECO:0000259" key="1">
    <source>
        <dbReference type="Pfam" id="PF01841"/>
    </source>
</evidence>
<feature type="domain" description="Transglutaminase-like" evidence="1">
    <location>
        <begin position="154"/>
        <end position="227"/>
    </location>
</feature>
<accession>A0A6A7Y420</accession>
<dbReference type="AlphaFoldDB" id="A0A6A7Y420"/>
<dbReference type="InterPro" id="IPR038765">
    <property type="entry name" value="Papain-like_cys_pep_sf"/>
</dbReference>
<evidence type="ECO:0000313" key="3">
    <source>
        <dbReference type="Proteomes" id="UP000332515"/>
    </source>
</evidence>
<dbReference type="RefSeq" id="WP_153481021.1">
    <property type="nucleotide sequence ID" value="NZ_VWNA01000001.1"/>
</dbReference>
<dbReference type="Gene3D" id="3.10.620.30">
    <property type="match status" value="1"/>
</dbReference>